<dbReference type="InterPro" id="IPR034741">
    <property type="entry name" value="Terpene_cyclase-like_1_C"/>
</dbReference>
<evidence type="ECO:0000256" key="3">
    <source>
        <dbReference type="SAM" id="MobiDB-lite"/>
    </source>
</evidence>
<name>A0ABY9DXM8_VITVI</name>
<gene>
    <name evidence="6" type="ORF">VitviT2T_029169</name>
</gene>
<dbReference type="InterPro" id="IPR008949">
    <property type="entry name" value="Isoprenoid_synthase_dom_sf"/>
</dbReference>
<dbReference type="Pfam" id="PF01397">
    <property type="entry name" value="Terpene_synth"/>
    <property type="match status" value="1"/>
</dbReference>
<dbReference type="EMBL" id="CP126665">
    <property type="protein sequence ID" value="WKA11694.1"/>
    <property type="molecule type" value="Genomic_DNA"/>
</dbReference>
<dbReference type="InterPro" id="IPR008930">
    <property type="entry name" value="Terpenoid_cyclase/PrenylTrfase"/>
</dbReference>
<protein>
    <recommendedName>
        <fullName evidence="8">Valencene synthase</fullName>
    </recommendedName>
</protein>
<dbReference type="SFLD" id="SFLDS00005">
    <property type="entry name" value="Isoprenoid_Synthase_Type_I"/>
    <property type="match status" value="1"/>
</dbReference>
<sequence length="591" mass="68250">MSIQVSTCPLVQIPKPEHRPMAEFHPSIWGDQFIAYTPEDEDTRACKEKQVEDLKAEVRRELMAAAGNPAQLLNFIDAVQRLGVAYHFEREIEESLQHIYDRFHDADDTEDDLYNIALQFRLLRQQGYNISCGIFNKFKDEKGSFKEDLISNVQGMLGLYEAAHLRVHGEDTLEEALAFTTTHLKATVESLGYPLAEQVAHALKHPIRKGLERLEARWYISLYQDEASHDKTLLKLAKLDFNLVQSLHKEELSNLARWWKELDFATKLPFARDRFVEGYFWTLGVYFEPQYSCARRILTKLFAMASIIDDIYDAYGTLEELQPFTEAIERWDIKSIDHLPEYMKLFYVTLLDLYKEIDQELEKYGNQYRVYYAKEVLKSQVRAYFAEAKWSHEGYIPTIEEYMLVALVTSGSCILATWSFIGMGEIMTKEAFDWVISDPKIITASTVIFRLMDDITTHKFEQKRGHVASGIECYMKQYGVSEEQVYSEFHKQVENAWLGINQECLKPTAVPMPLLTRVVNLSRVMDVIYKEGDGDFLSYQTGQGKGLLISEAVVCGLEKHCRDSATTSPPIIAAAHRRQSHSPRQRTMSRR</sequence>
<evidence type="ECO:0000313" key="7">
    <source>
        <dbReference type="Proteomes" id="UP001227230"/>
    </source>
</evidence>
<dbReference type="SUPFAM" id="SSF48576">
    <property type="entry name" value="Terpenoid synthases"/>
    <property type="match status" value="1"/>
</dbReference>
<organism evidence="6 7">
    <name type="scientific">Vitis vinifera</name>
    <name type="common">Grape</name>
    <dbReference type="NCBI Taxonomy" id="29760"/>
    <lineage>
        <taxon>Eukaryota</taxon>
        <taxon>Viridiplantae</taxon>
        <taxon>Streptophyta</taxon>
        <taxon>Embryophyta</taxon>
        <taxon>Tracheophyta</taxon>
        <taxon>Spermatophyta</taxon>
        <taxon>Magnoliopsida</taxon>
        <taxon>eudicotyledons</taxon>
        <taxon>Gunneridae</taxon>
        <taxon>Pentapetalae</taxon>
        <taxon>rosids</taxon>
        <taxon>Vitales</taxon>
        <taxon>Vitaceae</taxon>
        <taxon>Viteae</taxon>
        <taxon>Vitis</taxon>
    </lineage>
</organism>
<feature type="compositionally biased region" description="Basic residues" evidence="3">
    <location>
        <begin position="575"/>
        <end position="591"/>
    </location>
</feature>
<feature type="domain" description="Terpene synthase N-terminal" evidence="4">
    <location>
        <begin position="28"/>
        <end position="203"/>
    </location>
</feature>
<dbReference type="SUPFAM" id="SSF48239">
    <property type="entry name" value="Terpenoid cyclases/Protein prenyltransferases"/>
    <property type="match status" value="1"/>
</dbReference>
<dbReference type="PANTHER" id="PTHR31225">
    <property type="entry name" value="OS04G0344100 PROTEIN-RELATED"/>
    <property type="match status" value="1"/>
</dbReference>
<dbReference type="Gene3D" id="1.50.10.130">
    <property type="entry name" value="Terpene synthase, N-terminal domain"/>
    <property type="match status" value="1"/>
</dbReference>
<dbReference type="InterPro" id="IPR044814">
    <property type="entry name" value="Terpene_cyclase_plant_C1"/>
</dbReference>
<evidence type="ECO:0000256" key="1">
    <source>
        <dbReference type="ARBA" id="ARBA00022723"/>
    </source>
</evidence>
<evidence type="ECO:0000313" key="6">
    <source>
        <dbReference type="EMBL" id="WKA11694.1"/>
    </source>
</evidence>
<evidence type="ECO:0000256" key="2">
    <source>
        <dbReference type="ARBA" id="ARBA00022842"/>
    </source>
</evidence>
<accession>A0ABY9DXM8</accession>
<keyword evidence="2" id="KW-0460">Magnesium</keyword>
<dbReference type="InterPro" id="IPR005630">
    <property type="entry name" value="Terpene_synthase_metal-bd"/>
</dbReference>
<dbReference type="CDD" id="cd00684">
    <property type="entry name" value="Terpene_cyclase_plant_C1"/>
    <property type="match status" value="1"/>
</dbReference>
<proteinExistence type="predicted"/>
<dbReference type="SFLD" id="SFLDG01019">
    <property type="entry name" value="Terpene_Cyclase_Like_1_C_Termi"/>
    <property type="match status" value="1"/>
</dbReference>
<dbReference type="PANTHER" id="PTHR31225:SF241">
    <property type="entry name" value="TERPENE SYNTHASE FAMILY, METAL-BINDING DOMAIN PROTEIN"/>
    <property type="match status" value="1"/>
</dbReference>
<keyword evidence="7" id="KW-1185">Reference proteome</keyword>
<dbReference type="InterPro" id="IPR050148">
    <property type="entry name" value="Terpene_synthase-like"/>
</dbReference>
<dbReference type="Proteomes" id="UP001227230">
    <property type="component" value="Chromosome 18"/>
</dbReference>
<dbReference type="Pfam" id="PF03936">
    <property type="entry name" value="Terpene_synth_C"/>
    <property type="match status" value="1"/>
</dbReference>
<dbReference type="Gene3D" id="1.10.600.10">
    <property type="entry name" value="Farnesyl Diphosphate Synthase"/>
    <property type="match status" value="1"/>
</dbReference>
<reference evidence="6 7" key="1">
    <citation type="journal article" date="2023" name="Hortic Res">
        <title>The complete reference genome for grapevine (Vitis vinifera L.) genetics and breeding.</title>
        <authorList>
            <person name="Shi X."/>
            <person name="Cao S."/>
            <person name="Wang X."/>
            <person name="Huang S."/>
            <person name="Wang Y."/>
            <person name="Liu Z."/>
            <person name="Liu W."/>
            <person name="Leng X."/>
            <person name="Peng Y."/>
            <person name="Wang N."/>
            <person name="Wang Y."/>
            <person name="Ma Z."/>
            <person name="Xu X."/>
            <person name="Zhang F."/>
            <person name="Xue H."/>
            <person name="Zhong H."/>
            <person name="Wang Y."/>
            <person name="Zhang K."/>
            <person name="Velt A."/>
            <person name="Avia K."/>
            <person name="Holtgrawe D."/>
            <person name="Grimplet J."/>
            <person name="Matus J.T."/>
            <person name="Ware D."/>
            <person name="Wu X."/>
            <person name="Wang H."/>
            <person name="Liu C."/>
            <person name="Fang Y."/>
            <person name="Rustenholz C."/>
            <person name="Cheng Z."/>
            <person name="Xiao H."/>
            <person name="Zhou Y."/>
        </authorList>
    </citation>
    <scope>NUCLEOTIDE SEQUENCE [LARGE SCALE GENOMIC DNA]</scope>
    <source>
        <strain evidence="7">cv. Pinot noir / PN40024</strain>
        <tissue evidence="6">Leaf</tissue>
    </source>
</reference>
<dbReference type="InterPro" id="IPR001906">
    <property type="entry name" value="Terpene_synth_N"/>
</dbReference>
<feature type="region of interest" description="Disordered" evidence="3">
    <location>
        <begin position="568"/>
        <end position="591"/>
    </location>
</feature>
<evidence type="ECO:0000259" key="4">
    <source>
        <dbReference type="Pfam" id="PF01397"/>
    </source>
</evidence>
<keyword evidence="1" id="KW-0479">Metal-binding</keyword>
<feature type="domain" description="Terpene synthase metal-binding" evidence="5">
    <location>
        <begin position="260"/>
        <end position="497"/>
    </location>
</feature>
<evidence type="ECO:0008006" key="8">
    <source>
        <dbReference type="Google" id="ProtNLM"/>
    </source>
</evidence>
<dbReference type="InterPro" id="IPR036965">
    <property type="entry name" value="Terpene_synth_N_sf"/>
</dbReference>
<evidence type="ECO:0000259" key="5">
    <source>
        <dbReference type="Pfam" id="PF03936"/>
    </source>
</evidence>